<comment type="caution">
    <text evidence="2">The sequence shown here is derived from an EMBL/GenBank/DDBJ whole genome shotgun (WGS) entry which is preliminary data.</text>
</comment>
<proteinExistence type="predicted"/>
<sequence length="101" mass="11994">MSKNDLVNRTRKLWSVGNEKIEVVKELKKKTGIAESRLIDEAIDLLEEHHNNKPLSLIDLIEYVMDKTGKTKKEIFSEIMRDLEQKYPEEVQQWKDSNLYF</sequence>
<accession>A0A2C1LNS4</accession>
<dbReference type="RefSeq" id="WP_098858889.1">
    <property type="nucleotide sequence ID" value="NZ_NUMG01000027.1"/>
</dbReference>
<evidence type="ECO:0000259" key="1">
    <source>
        <dbReference type="Pfam" id="PF12651"/>
    </source>
</evidence>
<gene>
    <name evidence="2" type="ORF">COD19_18890</name>
</gene>
<dbReference type="Pfam" id="PF12651">
    <property type="entry name" value="RHH_3"/>
    <property type="match status" value="1"/>
</dbReference>
<dbReference type="AlphaFoldDB" id="A0A2C1LNS4"/>
<organism evidence="2 3">
    <name type="scientific">Bacillus cereus</name>
    <dbReference type="NCBI Taxonomy" id="1396"/>
    <lineage>
        <taxon>Bacteria</taxon>
        <taxon>Bacillati</taxon>
        <taxon>Bacillota</taxon>
        <taxon>Bacilli</taxon>
        <taxon>Bacillales</taxon>
        <taxon>Bacillaceae</taxon>
        <taxon>Bacillus</taxon>
        <taxon>Bacillus cereus group</taxon>
    </lineage>
</organism>
<name>A0A2C1LNS4_BACCE</name>
<feature type="domain" description="Predicted DNA-binding protein ribbon-helix-helix" evidence="1">
    <location>
        <begin position="8"/>
        <end position="51"/>
    </location>
</feature>
<evidence type="ECO:0000313" key="3">
    <source>
        <dbReference type="Proteomes" id="UP000225766"/>
    </source>
</evidence>
<dbReference type="Proteomes" id="UP000225766">
    <property type="component" value="Unassembled WGS sequence"/>
</dbReference>
<dbReference type="EMBL" id="NUMG01000027">
    <property type="protein sequence ID" value="PGT99394.1"/>
    <property type="molecule type" value="Genomic_DNA"/>
</dbReference>
<evidence type="ECO:0000313" key="2">
    <source>
        <dbReference type="EMBL" id="PGT99394.1"/>
    </source>
</evidence>
<reference evidence="2 3" key="1">
    <citation type="submission" date="2017-09" db="EMBL/GenBank/DDBJ databases">
        <title>Large-scale bioinformatics analysis of Bacillus genomes uncovers conserved roles of natural products in bacterial physiology.</title>
        <authorList>
            <consortium name="Agbiome Team Llc"/>
            <person name="Bleich R.M."/>
            <person name="Grubbs K.J."/>
            <person name="Santa Maria K.C."/>
            <person name="Allen S.E."/>
            <person name="Farag S."/>
            <person name="Shank E.A."/>
            <person name="Bowers A."/>
        </authorList>
    </citation>
    <scope>NUCLEOTIDE SEQUENCE [LARGE SCALE GENOMIC DNA]</scope>
    <source>
        <strain evidence="2 3">AFS040105</strain>
    </source>
</reference>
<protein>
    <recommendedName>
        <fullName evidence="1">Predicted DNA-binding protein ribbon-helix-helix domain-containing protein</fullName>
    </recommendedName>
</protein>
<dbReference type="InterPro" id="IPR038733">
    <property type="entry name" value="Predicted_DNA_bind_prot_RHH"/>
</dbReference>